<dbReference type="VEuPathDB" id="FungiDB:CLUG_05029"/>
<keyword evidence="1" id="KW-0472">Membrane</keyword>
<dbReference type="InParanoid" id="C4YA91"/>
<keyword evidence="1" id="KW-1133">Transmembrane helix</keyword>
<organism evidence="2 3">
    <name type="scientific">Clavispora lusitaniae (strain ATCC 42720)</name>
    <name type="common">Yeast</name>
    <name type="synonym">Candida lusitaniae</name>
    <dbReference type="NCBI Taxonomy" id="306902"/>
    <lineage>
        <taxon>Eukaryota</taxon>
        <taxon>Fungi</taxon>
        <taxon>Dikarya</taxon>
        <taxon>Ascomycota</taxon>
        <taxon>Saccharomycotina</taxon>
        <taxon>Pichiomycetes</taxon>
        <taxon>Metschnikowiaceae</taxon>
        <taxon>Clavispora</taxon>
    </lineage>
</organism>
<evidence type="ECO:0000313" key="2">
    <source>
        <dbReference type="EMBL" id="EEQ40901.1"/>
    </source>
</evidence>
<dbReference type="AlphaFoldDB" id="C4YA91"/>
<evidence type="ECO:0000313" key="3">
    <source>
        <dbReference type="Proteomes" id="UP000007703"/>
    </source>
</evidence>
<dbReference type="EMBL" id="CH408081">
    <property type="protein sequence ID" value="EEQ40901.1"/>
    <property type="molecule type" value="Genomic_DNA"/>
</dbReference>
<keyword evidence="1" id="KW-0812">Transmembrane</keyword>
<name>C4YA91_CLAL4</name>
<evidence type="ECO:0000256" key="1">
    <source>
        <dbReference type="SAM" id="Phobius"/>
    </source>
</evidence>
<accession>C4YA91</accession>
<dbReference type="HOGENOM" id="CLU_1594355_0_0_1"/>
<proteinExistence type="predicted"/>
<feature type="transmembrane region" description="Helical" evidence="1">
    <location>
        <begin position="79"/>
        <end position="102"/>
    </location>
</feature>
<reference evidence="2 3" key="1">
    <citation type="journal article" date="2009" name="Nature">
        <title>Evolution of pathogenicity and sexual reproduction in eight Candida genomes.</title>
        <authorList>
            <person name="Butler G."/>
            <person name="Rasmussen M.D."/>
            <person name="Lin M.F."/>
            <person name="Santos M.A."/>
            <person name="Sakthikumar S."/>
            <person name="Munro C.A."/>
            <person name="Rheinbay E."/>
            <person name="Grabherr M."/>
            <person name="Forche A."/>
            <person name="Reedy J.L."/>
            <person name="Agrafioti I."/>
            <person name="Arnaud M.B."/>
            <person name="Bates S."/>
            <person name="Brown A.J."/>
            <person name="Brunke S."/>
            <person name="Costanzo M.C."/>
            <person name="Fitzpatrick D.A."/>
            <person name="de Groot P.W."/>
            <person name="Harris D."/>
            <person name="Hoyer L.L."/>
            <person name="Hube B."/>
            <person name="Klis F.M."/>
            <person name="Kodira C."/>
            <person name="Lennard N."/>
            <person name="Logue M.E."/>
            <person name="Martin R."/>
            <person name="Neiman A.M."/>
            <person name="Nikolaou E."/>
            <person name="Quail M.A."/>
            <person name="Quinn J."/>
            <person name="Santos M.C."/>
            <person name="Schmitzberger F.F."/>
            <person name="Sherlock G."/>
            <person name="Shah P."/>
            <person name="Silverstein K.A."/>
            <person name="Skrzypek M.S."/>
            <person name="Soll D."/>
            <person name="Staggs R."/>
            <person name="Stansfield I."/>
            <person name="Stumpf M.P."/>
            <person name="Sudbery P.E."/>
            <person name="Srikantha T."/>
            <person name="Zeng Q."/>
            <person name="Berman J."/>
            <person name="Berriman M."/>
            <person name="Heitman J."/>
            <person name="Gow N.A."/>
            <person name="Lorenz M.C."/>
            <person name="Birren B.W."/>
            <person name="Kellis M."/>
            <person name="Cuomo C.A."/>
        </authorList>
    </citation>
    <scope>NUCLEOTIDE SEQUENCE [LARGE SCALE GENOMIC DNA]</scope>
    <source>
        <strain evidence="2 3">ATCC 42720</strain>
    </source>
</reference>
<dbReference type="Proteomes" id="UP000007703">
    <property type="component" value="Unassembled WGS sequence"/>
</dbReference>
<protein>
    <submittedName>
        <fullName evidence="2">Uncharacterized protein</fullName>
    </submittedName>
</protein>
<feature type="transmembrane region" description="Helical" evidence="1">
    <location>
        <begin position="40"/>
        <end position="59"/>
    </location>
</feature>
<sequence length="167" mass="19138">MDSFVINVNTVLERRCRMMVVFFPHFLETAVSLLGQQRSFLLLFFLWFFFLLFVLHKLASVQRSVHNLVSGSRLAQSEVWNRLVVLSVVFALGVEASLIRGFRLVDFHGRRLFHLRFVQVDLVPLQVVWKLLVVLGLGQLRPDLIALGTFRLEVGIVSCVADHFSAI</sequence>
<dbReference type="KEGG" id="clu:CLUG_05029"/>
<gene>
    <name evidence="2" type="ORF">CLUG_05029</name>
</gene>